<sequence length="337" mass="36727">MWISEFHVRRHGFGQIQDLSYVEIPMSTRTARVCVAVLQTMLYEAGFEFQNLLPTWSQTQASAIFESQVRSVATELQSRLAMELVEWATVTARLQVNRLSEGMKQEDTTSREGTDSVLPDKDADLQGRQLIMRLRVTGLRVTHSSNGSSSDEPPQSKRLQQRPPRPQVSSTPSALSTPSLASLAQYESRSDSTRPESGTPMSEDRDSSRTRMTDVPVPSVIGTSDDQSSGFQTSRGSSTDSSLMSGRPASHMPLSAGGLALVAQGADVGGMVSGEGMGIQVTRTLFPVKSEPEDIDMLEEEAEASDVKPEKQAFVHEPSHGFRQPTPEIPPSSVSSR</sequence>
<dbReference type="Proteomes" id="UP000237271">
    <property type="component" value="Unassembled WGS sequence"/>
</dbReference>
<feature type="non-terminal residue" evidence="2">
    <location>
        <position position="337"/>
    </location>
</feature>
<evidence type="ECO:0000313" key="3">
    <source>
        <dbReference type="Proteomes" id="UP000237271"/>
    </source>
</evidence>
<evidence type="ECO:0000313" key="2">
    <source>
        <dbReference type="EMBL" id="POM72074.1"/>
    </source>
</evidence>
<name>A0A2P4Y2P3_9STRA</name>
<feature type="compositionally biased region" description="Low complexity" evidence="1">
    <location>
        <begin position="169"/>
        <end position="184"/>
    </location>
</feature>
<keyword evidence="3" id="KW-1185">Reference proteome</keyword>
<feature type="compositionally biased region" description="Polar residues" evidence="1">
    <location>
        <begin position="142"/>
        <end position="153"/>
    </location>
</feature>
<gene>
    <name evidence="2" type="ORF">PHPALM_11272</name>
</gene>
<dbReference type="AlphaFoldDB" id="A0A2P4Y2P3"/>
<proteinExistence type="predicted"/>
<reference evidence="2 3" key="1">
    <citation type="journal article" date="2017" name="Genome Biol. Evol.">
        <title>Phytophthora megakarya and P. palmivora, closely related causal agents of cacao black pod rot, underwent increases in genome sizes and gene numbers by different mechanisms.</title>
        <authorList>
            <person name="Ali S.S."/>
            <person name="Shao J."/>
            <person name="Lary D.J."/>
            <person name="Kronmiller B."/>
            <person name="Shen D."/>
            <person name="Strem M.D."/>
            <person name="Amoako-Attah I."/>
            <person name="Akrofi A.Y."/>
            <person name="Begoude B.A."/>
            <person name="Ten Hoopen G.M."/>
            <person name="Coulibaly K."/>
            <person name="Kebe B.I."/>
            <person name="Melnick R.L."/>
            <person name="Guiltinan M.J."/>
            <person name="Tyler B.M."/>
            <person name="Meinhardt L.W."/>
            <person name="Bailey B.A."/>
        </authorList>
    </citation>
    <scope>NUCLEOTIDE SEQUENCE [LARGE SCALE GENOMIC DNA]</scope>
    <source>
        <strain evidence="3">sbr112.9</strain>
    </source>
</reference>
<organism evidence="2 3">
    <name type="scientific">Phytophthora palmivora</name>
    <dbReference type="NCBI Taxonomy" id="4796"/>
    <lineage>
        <taxon>Eukaryota</taxon>
        <taxon>Sar</taxon>
        <taxon>Stramenopiles</taxon>
        <taxon>Oomycota</taxon>
        <taxon>Peronosporomycetes</taxon>
        <taxon>Peronosporales</taxon>
        <taxon>Peronosporaceae</taxon>
        <taxon>Phytophthora</taxon>
    </lineage>
</organism>
<dbReference type="EMBL" id="NCKW01006331">
    <property type="protein sequence ID" value="POM72074.1"/>
    <property type="molecule type" value="Genomic_DNA"/>
</dbReference>
<accession>A0A2P4Y2P3</accession>
<comment type="caution">
    <text evidence="2">The sequence shown here is derived from an EMBL/GenBank/DDBJ whole genome shotgun (WGS) entry which is preliminary data.</text>
</comment>
<feature type="region of interest" description="Disordered" evidence="1">
    <location>
        <begin position="314"/>
        <end position="337"/>
    </location>
</feature>
<feature type="compositionally biased region" description="Basic and acidic residues" evidence="1">
    <location>
        <begin position="202"/>
        <end position="212"/>
    </location>
</feature>
<feature type="region of interest" description="Disordered" evidence="1">
    <location>
        <begin position="142"/>
        <end position="251"/>
    </location>
</feature>
<evidence type="ECO:0000256" key="1">
    <source>
        <dbReference type="SAM" id="MobiDB-lite"/>
    </source>
</evidence>
<feature type="region of interest" description="Disordered" evidence="1">
    <location>
        <begin position="101"/>
        <end position="124"/>
    </location>
</feature>
<protein>
    <submittedName>
        <fullName evidence="2">Uncharacterized protein</fullName>
    </submittedName>
</protein>
<feature type="compositionally biased region" description="Polar residues" evidence="1">
    <location>
        <begin position="221"/>
        <end position="244"/>
    </location>
</feature>